<dbReference type="InterPro" id="IPR002123">
    <property type="entry name" value="Plipid/glycerol_acylTrfase"/>
</dbReference>
<dbReference type="GO" id="GO:0016020">
    <property type="term" value="C:membrane"/>
    <property type="evidence" value="ECO:0007669"/>
    <property type="project" value="TreeGrafter"/>
</dbReference>
<protein>
    <submittedName>
        <fullName evidence="4">Transmembrane protein 68-like isoform X1</fullName>
    </submittedName>
</protein>
<feature type="transmembrane region" description="Helical" evidence="1">
    <location>
        <begin position="38"/>
        <end position="67"/>
    </location>
</feature>
<dbReference type="PANTHER" id="PTHR22753">
    <property type="entry name" value="TRANSMEMBRANE PROTEIN 68"/>
    <property type="match status" value="1"/>
</dbReference>
<dbReference type="OrthoDB" id="44277at2759"/>
<keyword evidence="1" id="KW-0812">Transmembrane</keyword>
<dbReference type="Proteomes" id="UP000694844">
    <property type="component" value="Chromosome 2"/>
</dbReference>
<evidence type="ECO:0000313" key="4">
    <source>
        <dbReference type="RefSeq" id="XP_022314362.1"/>
    </source>
</evidence>
<reference evidence="4" key="1">
    <citation type="submission" date="2025-08" db="UniProtKB">
        <authorList>
            <consortium name="RefSeq"/>
        </authorList>
    </citation>
    <scope>IDENTIFICATION</scope>
    <source>
        <tissue evidence="4">Whole sample</tissue>
    </source>
</reference>
<sequence>MMVAADSGIWEGTWEYCLGYWEGFQETLSDLDIDYWRWVLWVVYPIILSFLLPILILLFLYCSAFFLHLYNYRHNFREAYNHDIWDGARTAIAAAWDAQGRIWHGFEIDGLEKIPDAGAALIVYYHGTLPIDFYYLAARCLLEKKRHIRAVGDNFLFHIPGLRRFLEVFRVTPGTIQSCVSVLKDGHLLAIAPGGVREALFGDENYPIMWGKRQGFAKAAIQANVPIIPVFTQNVREAFRTPKVTRSCLRRIYEKTRLPIVPIYGFFPVKFKMFVGDPIYPSEDKTSEALANEICIMWTHYMQLPGRLKCNIHQKQRVHHIGLKESKLCHDLCRHPDLPTPATAGEYTLCSGRQTRLRRQAESTHSIPINDFHAFSQE</sequence>
<dbReference type="Pfam" id="PF01553">
    <property type="entry name" value="Acyltransferase"/>
    <property type="match status" value="1"/>
</dbReference>
<keyword evidence="1" id="KW-1133">Transmembrane helix</keyword>
<evidence type="ECO:0000256" key="1">
    <source>
        <dbReference type="SAM" id="Phobius"/>
    </source>
</evidence>
<name>A0A8B8CEZ7_CRAVI</name>
<dbReference type="KEGG" id="cvn:111118935"/>
<dbReference type="GO" id="GO:0016746">
    <property type="term" value="F:acyltransferase activity"/>
    <property type="evidence" value="ECO:0007669"/>
    <property type="project" value="InterPro"/>
</dbReference>
<gene>
    <name evidence="4" type="primary">LOC111118935</name>
</gene>
<feature type="domain" description="Phospholipid/glycerol acyltransferase" evidence="2">
    <location>
        <begin position="120"/>
        <end position="235"/>
    </location>
</feature>
<dbReference type="PANTHER" id="PTHR22753:SF14">
    <property type="entry name" value="MONOACYLGLYCEROL_DIACYLGLYCEROL O-ACYLTRANSFERASE"/>
    <property type="match status" value="1"/>
</dbReference>
<accession>A0A8B8CEZ7</accession>
<dbReference type="GeneID" id="111118935"/>
<dbReference type="RefSeq" id="XP_022314362.1">
    <property type="nucleotide sequence ID" value="XM_022458654.1"/>
</dbReference>
<dbReference type="SMART" id="SM00563">
    <property type="entry name" value="PlsC"/>
    <property type="match status" value="1"/>
</dbReference>
<proteinExistence type="predicted"/>
<evidence type="ECO:0000313" key="3">
    <source>
        <dbReference type="Proteomes" id="UP000694844"/>
    </source>
</evidence>
<dbReference type="SUPFAM" id="SSF69593">
    <property type="entry name" value="Glycerol-3-phosphate (1)-acyltransferase"/>
    <property type="match status" value="1"/>
</dbReference>
<dbReference type="AlphaFoldDB" id="A0A8B8CEZ7"/>
<keyword evidence="3" id="KW-1185">Reference proteome</keyword>
<evidence type="ECO:0000259" key="2">
    <source>
        <dbReference type="SMART" id="SM00563"/>
    </source>
</evidence>
<organism evidence="3 4">
    <name type="scientific">Crassostrea virginica</name>
    <name type="common">Eastern oyster</name>
    <dbReference type="NCBI Taxonomy" id="6565"/>
    <lineage>
        <taxon>Eukaryota</taxon>
        <taxon>Metazoa</taxon>
        <taxon>Spiralia</taxon>
        <taxon>Lophotrochozoa</taxon>
        <taxon>Mollusca</taxon>
        <taxon>Bivalvia</taxon>
        <taxon>Autobranchia</taxon>
        <taxon>Pteriomorphia</taxon>
        <taxon>Ostreida</taxon>
        <taxon>Ostreoidea</taxon>
        <taxon>Ostreidae</taxon>
        <taxon>Crassostrea</taxon>
    </lineage>
</organism>
<dbReference type="CDD" id="cd07987">
    <property type="entry name" value="LPLAT_MGAT-like"/>
    <property type="match status" value="1"/>
</dbReference>
<keyword evidence="1" id="KW-0472">Membrane</keyword>